<dbReference type="Proteomes" id="UP000012099">
    <property type="component" value="Unassembled WGS sequence"/>
</dbReference>
<evidence type="ECO:0008006" key="3">
    <source>
        <dbReference type="Google" id="ProtNLM"/>
    </source>
</evidence>
<evidence type="ECO:0000313" key="1">
    <source>
        <dbReference type="EMBL" id="EMN01264.1"/>
    </source>
</evidence>
<dbReference type="SUPFAM" id="SSF51197">
    <property type="entry name" value="Clavaminate synthase-like"/>
    <property type="match status" value="1"/>
</dbReference>
<dbReference type="RefSeq" id="WP_004428903.1">
    <property type="nucleotide sequence ID" value="NZ_AHMH02000057.1"/>
</dbReference>
<keyword evidence="2" id="KW-1185">Reference proteome</keyword>
<gene>
    <name evidence="1" type="ORF">LEP1GSC035_1499</name>
</gene>
<dbReference type="Gene3D" id="2.60.120.620">
    <property type="entry name" value="q2cbj1_9rhob like domain"/>
    <property type="match status" value="1"/>
</dbReference>
<dbReference type="InterPro" id="IPR008775">
    <property type="entry name" value="Phytyl_CoA_dOase-like"/>
</dbReference>
<organism evidence="1 2">
    <name type="scientific">Leptospira noguchii str. 2007001578</name>
    <dbReference type="NCBI Taxonomy" id="1049974"/>
    <lineage>
        <taxon>Bacteria</taxon>
        <taxon>Pseudomonadati</taxon>
        <taxon>Spirochaetota</taxon>
        <taxon>Spirochaetia</taxon>
        <taxon>Leptospirales</taxon>
        <taxon>Leptospiraceae</taxon>
        <taxon>Leptospira</taxon>
    </lineage>
</organism>
<reference evidence="1 2" key="1">
    <citation type="submission" date="2013-01" db="EMBL/GenBank/DDBJ databases">
        <authorList>
            <person name="Harkins D.M."/>
            <person name="Durkin A.S."/>
            <person name="Brinkac L.M."/>
            <person name="Haft D.H."/>
            <person name="Selengut J.D."/>
            <person name="Sanka R."/>
            <person name="DePew J."/>
            <person name="Purushe J."/>
            <person name="Whelen A.C."/>
            <person name="Vinetz J.M."/>
            <person name="Sutton G.G."/>
            <person name="Nierman W.C."/>
            <person name="Fouts D.E."/>
        </authorList>
    </citation>
    <scope>NUCLEOTIDE SEQUENCE [LARGE SCALE GENOMIC DNA]</scope>
    <source>
        <strain evidence="1 2">2007001578</strain>
    </source>
</reference>
<dbReference type="InterPro" id="IPR030975">
    <property type="entry name" value="SpoChoClust_3"/>
</dbReference>
<dbReference type="NCBIfam" id="TIGR04436">
    <property type="entry name" value="SpoChoClust_3"/>
    <property type="match status" value="1"/>
</dbReference>
<sequence length="304" mass="34685">MKFVLEVENTIHCLKKNGFALGYGQVLSDSEIQEFEVIIKRLLFDGDVAKDFSSNALTITGLAGRDPDLDFLLNKIVSSPQIKLVLTNVLGDEYKIWQINVRISETNDSGLLLHQDSPGETNLVFLLKDQDSKDGCTGFYPGTHLIPRWAKKISWSKISISKFLIKPLLGKKGQHAFFFNKTWHARFPNNKKERFVVLISFFPVDGIFTPDVFMKDSKRDQRSIELNQLLSVSNGVEKFNENQVRVIGTKVLNVEPAYAIGIERNFSFSIGSIFLYVKLFVLEMIFKPIKLGYLLFKFLTSNRF</sequence>
<dbReference type="Pfam" id="PF05721">
    <property type="entry name" value="PhyH"/>
    <property type="match status" value="1"/>
</dbReference>
<name>A0ABP2TAL0_9LEPT</name>
<comment type="caution">
    <text evidence="1">The sequence shown here is derived from an EMBL/GenBank/DDBJ whole genome shotgun (WGS) entry which is preliminary data.</text>
</comment>
<evidence type="ECO:0000313" key="2">
    <source>
        <dbReference type="Proteomes" id="UP000012099"/>
    </source>
</evidence>
<dbReference type="EMBL" id="AHMH02000057">
    <property type="protein sequence ID" value="EMN01264.1"/>
    <property type="molecule type" value="Genomic_DNA"/>
</dbReference>
<accession>A0ABP2TAL0</accession>
<proteinExistence type="predicted"/>
<protein>
    <recommendedName>
        <fullName evidence="3">Phytanoyl-CoA dioxygenase PhyH domain protein</fullName>
    </recommendedName>
</protein>